<accession>A0A9Q3FQJ6</accession>
<dbReference type="AlphaFoldDB" id="A0A9Q3FQJ6"/>
<dbReference type="Proteomes" id="UP000765509">
    <property type="component" value="Unassembled WGS sequence"/>
</dbReference>
<sequence length="80" mass="9161">MNRVQVVLPTNETPYLRVLVEGNSSHKVLGKDFCDYFNWLQLCNSIPSSYEEEESNLRPKSFNQGSSALKNTNQSSEDLY</sequence>
<reference evidence="2" key="1">
    <citation type="submission" date="2021-03" db="EMBL/GenBank/DDBJ databases">
        <title>Draft genome sequence of rust myrtle Austropuccinia psidii MF-1, a brazilian biotype.</title>
        <authorList>
            <person name="Quecine M.C."/>
            <person name="Pachon D.M.R."/>
            <person name="Bonatelli M.L."/>
            <person name="Correr F.H."/>
            <person name="Franceschini L.M."/>
            <person name="Leite T.F."/>
            <person name="Margarido G.R.A."/>
            <person name="Almeida C.A."/>
            <person name="Ferrarezi J.A."/>
            <person name="Labate C.A."/>
        </authorList>
    </citation>
    <scope>NUCLEOTIDE SEQUENCE</scope>
    <source>
        <strain evidence="2">MF-1</strain>
    </source>
</reference>
<evidence type="ECO:0000313" key="3">
    <source>
        <dbReference type="Proteomes" id="UP000765509"/>
    </source>
</evidence>
<evidence type="ECO:0000256" key="1">
    <source>
        <dbReference type="SAM" id="MobiDB-lite"/>
    </source>
</evidence>
<protein>
    <submittedName>
        <fullName evidence="2">Uncharacterized protein</fullName>
    </submittedName>
</protein>
<dbReference type="EMBL" id="AVOT02046679">
    <property type="protein sequence ID" value="MBW0542000.1"/>
    <property type="molecule type" value="Genomic_DNA"/>
</dbReference>
<keyword evidence="3" id="KW-1185">Reference proteome</keyword>
<proteinExistence type="predicted"/>
<comment type="caution">
    <text evidence="2">The sequence shown here is derived from an EMBL/GenBank/DDBJ whole genome shotgun (WGS) entry which is preliminary data.</text>
</comment>
<evidence type="ECO:0000313" key="2">
    <source>
        <dbReference type="EMBL" id="MBW0542000.1"/>
    </source>
</evidence>
<gene>
    <name evidence="2" type="ORF">O181_081715</name>
</gene>
<feature type="compositionally biased region" description="Polar residues" evidence="1">
    <location>
        <begin position="61"/>
        <end position="80"/>
    </location>
</feature>
<feature type="region of interest" description="Disordered" evidence="1">
    <location>
        <begin position="54"/>
        <end position="80"/>
    </location>
</feature>
<name>A0A9Q3FQJ6_9BASI</name>
<organism evidence="2 3">
    <name type="scientific">Austropuccinia psidii MF-1</name>
    <dbReference type="NCBI Taxonomy" id="1389203"/>
    <lineage>
        <taxon>Eukaryota</taxon>
        <taxon>Fungi</taxon>
        <taxon>Dikarya</taxon>
        <taxon>Basidiomycota</taxon>
        <taxon>Pucciniomycotina</taxon>
        <taxon>Pucciniomycetes</taxon>
        <taxon>Pucciniales</taxon>
        <taxon>Sphaerophragmiaceae</taxon>
        <taxon>Austropuccinia</taxon>
    </lineage>
</organism>